<evidence type="ECO:0000313" key="2">
    <source>
        <dbReference type="EMBL" id="OWF35982.1"/>
    </source>
</evidence>
<dbReference type="Proteomes" id="UP000242188">
    <property type="component" value="Unassembled WGS sequence"/>
</dbReference>
<reference evidence="2 3" key="1">
    <citation type="journal article" date="2017" name="Nat. Ecol. Evol.">
        <title>Scallop genome provides insights into evolution of bilaterian karyotype and development.</title>
        <authorList>
            <person name="Wang S."/>
            <person name="Zhang J."/>
            <person name="Jiao W."/>
            <person name="Li J."/>
            <person name="Xun X."/>
            <person name="Sun Y."/>
            <person name="Guo X."/>
            <person name="Huan P."/>
            <person name="Dong B."/>
            <person name="Zhang L."/>
            <person name="Hu X."/>
            <person name="Sun X."/>
            <person name="Wang J."/>
            <person name="Zhao C."/>
            <person name="Wang Y."/>
            <person name="Wang D."/>
            <person name="Huang X."/>
            <person name="Wang R."/>
            <person name="Lv J."/>
            <person name="Li Y."/>
            <person name="Zhang Z."/>
            <person name="Liu B."/>
            <person name="Lu W."/>
            <person name="Hui Y."/>
            <person name="Liang J."/>
            <person name="Zhou Z."/>
            <person name="Hou R."/>
            <person name="Li X."/>
            <person name="Liu Y."/>
            <person name="Li H."/>
            <person name="Ning X."/>
            <person name="Lin Y."/>
            <person name="Zhao L."/>
            <person name="Xing Q."/>
            <person name="Dou J."/>
            <person name="Li Y."/>
            <person name="Mao J."/>
            <person name="Guo H."/>
            <person name="Dou H."/>
            <person name="Li T."/>
            <person name="Mu C."/>
            <person name="Jiang W."/>
            <person name="Fu Q."/>
            <person name="Fu X."/>
            <person name="Miao Y."/>
            <person name="Liu J."/>
            <person name="Yu Q."/>
            <person name="Li R."/>
            <person name="Liao H."/>
            <person name="Li X."/>
            <person name="Kong Y."/>
            <person name="Jiang Z."/>
            <person name="Chourrout D."/>
            <person name="Li R."/>
            <person name="Bao Z."/>
        </authorList>
    </citation>
    <scope>NUCLEOTIDE SEQUENCE [LARGE SCALE GENOMIC DNA]</scope>
    <source>
        <strain evidence="2 3">PY_sf001</strain>
    </source>
</reference>
<comment type="caution">
    <text evidence="2">The sequence shown here is derived from an EMBL/GenBank/DDBJ whole genome shotgun (WGS) entry which is preliminary data.</text>
</comment>
<feature type="compositionally biased region" description="Basic residues" evidence="1">
    <location>
        <begin position="347"/>
        <end position="368"/>
    </location>
</feature>
<protein>
    <submittedName>
        <fullName evidence="2">Uncharacterized protein</fullName>
    </submittedName>
</protein>
<organism evidence="2 3">
    <name type="scientific">Mizuhopecten yessoensis</name>
    <name type="common">Japanese scallop</name>
    <name type="synonym">Patinopecten yessoensis</name>
    <dbReference type="NCBI Taxonomy" id="6573"/>
    <lineage>
        <taxon>Eukaryota</taxon>
        <taxon>Metazoa</taxon>
        <taxon>Spiralia</taxon>
        <taxon>Lophotrochozoa</taxon>
        <taxon>Mollusca</taxon>
        <taxon>Bivalvia</taxon>
        <taxon>Autobranchia</taxon>
        <taxon>Pteriomorphia</taxon>
        <taxon>Pectinida</taxon>
        <taxon>Pectinoidea</taxon>
        <taxon>Pectinidae</taxon>
        <taxon>Mizuhopecten</taxon>
    </lineage>
</organism>
<feature type="region of interest" description="Disordered" evidence="1">
    <location>
        <begin position="336"/>
        <end position="454"/>
    </location>
</feature>
<evidence type="ECO:0000313" key="3">
    <source>
        <dbReference type="Proteomes" id="UP000242188"/>
    </source>
</evidence>
<sequence length="624" mass="70741">MDHGKKFCIEVNLNGCVQNWCTRVTGAKCKAVGAKLIITNGEERDHFLSAENVVCCVVCLPVWAIQTGILQAHRHFQYMDYFLDLTMEELRLHGSMGGTASQREKLFAENTRTGVFRTKPSEAGVASLDPRRGMELDGHKYICIKKYDKKDNKPMEESIDEHETTTLHNLLAHIAKSKLKNEGIENEVCAGSVGSSDEVADNLTDDVKAKTTPSIATDKAGLLHTNVQVHQGAFLNKTSVSKVQLKENAQLKVYDDENEIMDEDERGEVDKMQIQTTSKGIKNTENKQRMSWDQDKDVMNERIRAATLETTNEPRNNNVYENGMETLLLKGYSRCKEEEEEETSKTPRTKKVKKKTKKRTNSVNRRKTTLSNGDFQSDNGTTEGRPVSRKGYANQDNDSSDDNAEGYNAGDNITSLSQTAEVDTYTQEVRSRRRKRSKQLTKVSESSGDDSEEEFTKYLQDANSTILRNIDQERLFTERHYPDQLKGATTDQVQANPKPYLLPEEDEFDGRTSNIIPVGKTDRTYLIDNTEDDLQQNGAEGDIELTDCELDGDGEEEDEGGNTQEQSDVTQKKKRPNTTMDRSKRPSRYDSTRKYLGIRTPRRNQRPMTTDTVQHQAVYEMELM</sequence>
<feature type="compositionally biased region" description="Polar residues" evidence="1">
    <location>
        <begin position="370"/>
        <end position="382"/>
    </location>
</feature>
<feature type="compositionally biased region" description="Basic and acidic residues" evidence="1">
    <location>
        <begin position="581"/>
        <end position="593"/>
    </location>
</feature>
<gene>
    <name evidence="2" type="ORF">KP79_PYT13168</name>
</gene>
<keyword evidence="3" id="KW-1185">Reference proteome</keyword>
<dbReference type="EMBL" id="NEDP02076690">
    <property type="protein sequence ID" value="OWF35982.1"/>
    <property type="molecule type" value="Genomic_DNA"/>
</dbReference>
<evidence type="ECO:0000256" key="1">
    <source>
        <dbReference type="SAM" id="MobiDB-lite"/>
    </source>
</evidence>
<feature type="compositionally biased region" description="Acidic residues" evidence="1">
    <location>
        <begin position="549"/>
        <end position="560"/>
    </location>
</feature>
<name>A0A210PHM3_MIZYE</name>
<feature type="compositionally biased region" description="Polar residues" evidence="1">
    <location>
        <begin position="411"/>
        <end position="428"/>
    </location>
</feature>
<feature type="region of interest" description="Disordered" evidence="1">
    <location>
        <begin position="549"/>
        <end position="613"/>
    </location>
</feature>
<proteinExistence type="predicted"/>
<dbReference type="OrthoDB" id="6157753at2759"/>
<accession>A0A210PHM3</accession>
<dbReference type="AlphaFoldDB" id="A0A210PHM3"/>